<gene>
    <name evidence="2" type="ORF">A2754_00895</name>
</gene>
<sequence>MPGDSPRKPPFDIHLKTEPNRIEKKEELKKSRFDILPAASYKHETGFKPSGYYLSPTDEESNRFVGAIYGAGFSFFRPDDDPREDSRQLPPRSAGGFLLPISIKLPEAEKIVEFLSDVGNFEEMQEIAEEAKEVQQIFFSLSEENLEWHQSGSKYRVDAEDLGPYSVFKFLTKNPKALATLDNLAKRQFALDARIRKFLKRGGFSTIESNF</sequence>
<protein>
    <submittedName>
        <fullName evidence="2">Uncharacterized protein</fullName>
    </submittedName>
</protein>
<dbReference type="EMBL" id="MFPU01000040">
    <property type="protein sequence ID" value="OGH69457.1"/>
    <property type="molecule type" value="Genomic_DNA"/>
</dbReference>
<comment type="caution">
    <text evidence="2">The sequence shown here is derived from an EMBL/GenBank/DDBJ whole genome shotgun (WGS) entry which is preliminary data.</text>
</comment>
<evidence type="ECO:0000256" key="1">
    <source>
        <dbReference type="SAM" id="MobiDB-lite"/>
    </source>
</evidence>
<accession>A0A1F6MCS2</accession>
<dbReference type="Proteomes" id="UP000177953">
    <property type="component" value="Unassembled WGS sequence"/>
</dbReference>
<feature type="region of interest" description="Disordered" evidence="1">
    <location>
        <begin position="1"/>
        <end position="20"/>
    </location>
</feature>
<evidence type="ECO:0000313" key="2">
    <source>
        <dbReference type="EMBL" id="OGH69457.1"/>
    </source>
</evidence>
<evidence type="ECO:0000313" key="3">
    <source>
        <dbReference type="Proteomes" id="UP000177953"/>
    </source>
</evidence>
<organism evidence="2 3">
    <name type="scientific">Candidatus Magasanikbacteria bacterium RIFCSPHIGHO2_01_FULL_47_8</name>
    <dbReference type="NCBI Taxonomy" id="1798673"/>
    <lineage>
        <taxon>Bacteria</taxon>
        <taxon>Candidatus Magasanikiibacteriota</taxon>
    </lineage>
</organism>
<dbReference type="AlphaFoldDB" id="A0A1F6MCS2"/>
<reference evidence="2 3" key="1">
    <citation type="journal article" date="2016" name="Nat. Commun.">
        <title>Thousands of microbial genomes shed light on interconnected biogeochemical processes in an aquifer system.</title>
        <authorList>
            <person name="Anantharaman K."/>
            <person name="Brown C.T."/>
            <person name="Hug L.A."/>
            <person name="Sharon I."/>
            <person name="Castelle C.J."/>
            <person name="Probst A.J."/>
            <person name="Thomas B.C."/>
            <person name="Singh A."/>
            <person name="Wilkins M.J."/>
            <person name="Karaoz U."/>
            <person name="Brodie E.L."/>
            <person name="Williams K.H."/>
            <person name="Hubbard S.S."/>
            <person name="Banfield J.F."/>
        </authorList>
    </citation>
    <scope>NUCLEOTIDE SEQUENCE [LARGE SCALE GENOMIC DNA]</scope>
</reference>
<proteinExistence type="predicted"/>
<name>A0A1F6MCS2_9BACT</name>